<dbReference type="Proteomes" id="UP000315295">
    <property type="component" value="Unassembled WGS sequence"/>
</dbReference>
<reference evidence="1 2" key="1">
    <citation type="journal article" date="2019" name="G3 (Bethesda)">
        <title>Sequencing of a Wild Apple (Malus baccata) Genome Unravels the Differences Between Cultivated and Wild Apple Species Regarding Disease Resistance and Cold Tolerance.</title>
        <authorList>
            <person name="Chen X."/>
        </authorList>
    </citation>
    <scope>NUCLEOTIDE SEQUENCE [LARGE SCALE GENOMIC DNA]</scope>
    <source>
        <strain evidence="2">cv. Shandingzi</strain>
        <tissue evidence="1">Leaves</tissue>
    </source>
</reference>
<dbReference type="EMBL" id="VIEB01006782">
    <property type="protein sequence ID" value="TQD68929.1"/>
    <property type="molecule type" value="Genomic_DNA"/>
</dbReference>
<gene>
    <name evidence="1" type="ORF">C1H46_045538</name>
</gene>
<protein>
    <submittedName>
        <fullName evidence="1">Uncharacterized protein</fullName>
    </submittedName>
</protein>
<comment type="caution">
    <text evidence="1">The sequence shown here is derived from an EMBL/GenBank/DDBJ whole genome shotgun (WGS) entry which is preliminary data.</text>
</comment>
<evidence type="ECO:0000313" key="2">
    <source>
        <dbReference type="Proteomes" id="UP000315295"/>
    </source>
</evidence>
<organism evidence="1 2">
    <name type="scientific">Malus baccata</name>
    <name type="common">Siberian crab apple</name>
    <name type="synonym">Pyrus baccata</name>
    <dbReference type="NCBI Taxonomy" id="106549"/>
    <lineage>
        <taxon>Eukaryota</taxon>
        <taxon>Viridiplantae</taxon>
        <taxon>Streptophyta</taxon>
        <taxon>Embryophyta</taxon>
        <taxon>Tracheophyta</taxon>
        <taxon>Spermatophyta</taxon>
        <taxon>Magnoliopsida</taxon>
        <taxon>eudicotyledons</taxon>
        <taxon>Gunneridae</taxon>
        <taxon>Pentapetalae</taxon>
        <taxon>rosids</taxon>
        <taxon>fabids</taxon>
        <taxon>Rosales</taxon>
        <taxon>Rosaceae</taxon>
        <taxon>Amygdaloideae</taxon>
        <taxon>Maleae</taxon>
        <taxon>Malus</taxon>
    </lineage>
</organism>
<name>A0A540K3W6_MALBA</name>
<keyword evidence="2" id="KW-1185">Reference proteome</keyword>
<dbReference type="AlphaFoldDB" id="A0A540K3W6"/>
<evidence type="ECO:0000313" key="1">
    <source>
        <dbReference type="EMBL" id="TQD68929.1"/>
    </source>
</evidence>
<accession>A0A540K3W6</accession>
<sequence length="49" mass="5379">MPFFQGLGLFMTLYNSGKTSADVTLLFTWAIQDCKWAVPSDICNSSTGD</sequence>
<proteinExistence type="predicted"/>